<dbReference type="SUPFAM" id="SSF51905">
    <property type="entry name" value="FAD/NAD(P)-binding domain"/>
    <property type="match status" value="1"/>
</dbReference>
<dbReference type="PANTHER" id="PTHR13789:SF172">
    <property type="entry name" value="HYDROXYLASE, PUTATIVE (AFU_ORTHOLOGUE AFUA_1G12410)-RELATED"/>
    <property type="match status" value="1"/>
</dbReference>
<dbReference type="RefSeq" id="XP_018702224.1">
    <property type="nucleotide sequence ID" value="XM_018850579.1"/>
</dbReference>
<gene>
    <name evidence="7" type="ORF">ISF_06975</name>
</gene>
<dbReference type="SUPFAM" id="SSF54373">
    <property type="entry name" value="FAD-linked reductases, C-terminal domain"/>
    <property type="match status" value="1"/>
</dbReference>
<evidence type="ECO:0000313" key="7">
    <source>
        <dbReference type="EMBL" id="OAA57734.1"/>
    </source>
</evidence>
<evidence type="ECO:0000256" key="4">
    <source>
        <dbReference type="ARBA" id="ARBA00023002"/>
    </source>
</evidence>
<keyword evidence="4" id="KW-0560">Oxidoreductase</keyword>
<keyword evidence="2" id="KW-0285">Flavoprotein</keyword>
<dbReference type="InterPro" id="IPR002938">
    <property type="entry name" value="FAD-bd"/>
</dbReference>
<dbReference type="GeneID" id="30023267"/>
<dbReference type="Pfam" id="PF13450">
    <property type="entry name" value="NAD_binding_8"/>
    <property type="match status" value="1"/>
</dbReference>
<dbReference type="EMBL" id="AZHB01000019">
    <property type="protein sequence ID" value="OAA57734.1"/>
    <property type="molecule type" value="Genomic_DNA"/>
</dbReference>
<evidence type="ECO:0000259" key="6">
    <source>
        <dbReference type="Pfam" id="PF01494"/>
    </source>
</evidence>
<dbReference type="GO" id="GO:0004497">
    <property type="term" value="F:monooxygenase activity"/>
    <property type="evidence" value="ECO:0007669"/>
    <property type="project" value="UniProtKB-KW"/>
</dbReference>
<dbReference type="Proteomes" id="UP000076744">
    <property type="component" value="Unassembled WGS sequence"/>
</dbReference>
<dbReference type="Pfam" id="PF01494">
    <property type="entry name" value="FAD_binding_3"/>
    <property type="match status" value="1"/>
</dbReference>
<dbReference type="GO" id="GO:0071949">
    <property type="term" value="F:FAD binding"/>
    <property type="evidence" value="ECO:0007669"/>
    <property type="project" value="InterPro"/>
</dbReference>
<evidence type="ECO:0000256" key="5">
    <source>
        <dbReference type="ARBA" id="ARBA00023033"/>
    </source>
</evidence>
<comment type="similarity">
    <text evidence="1">Belongs to the paxM FAD-dependent monooxygenase family.</text>
</comment>
<feature type="domain" description="FAD-binding" evidence="6">
    <location>
        <begin position="167"/>
        <end position="369"/>
    </location>
</feature>
<dbReference type="InterPro" id="IPR050493">
    <property type="entry name" value="FAD-dep_Monooxygenase_BioMet"/>
</dbReference>
<evidence type="ECO:0000256" key="3">
    <source>
        <dbReference type="ARBA" id="ARBA00022827"/>
    </source>
</evidence>
<dbReference type="PANTHER" id="PTHR13789">
    <property type="entry name" value="MONOOXYGENASE"/>
    <property type="match status" value="1"/>
</dbReference>
<dbReference type="PRINTS" id="PR00420">
    <property type="entry name" value="RNGMNOXGNASE"/>
</dbReference>
<sequence>MPSTTTTTTAPPVYSIGIVGSGLGGLSAAIALRRAGHAVTVYERFDFGGEVGASLSLASNGSRLLEAWRVDIPRARPVVLRELVRRDWASGDVLATYPLGDYRARFGTDYNNFHRIDLHQLLKETAVSPEGEGAPVTLKTWHKATALDPETGEVRFENGVVAAHDAVVCADGIRSAMRGELGVQPEVTPSASCCYRCIITRERLAELNLAAFADASAIEFWGGRGTDKIVMSPCAANAVVSCYCFYAAALNDLTPDGWDHSATGAKLAATFPSLDPRLRLLFENADDIKMWRLYDHQAYPHWTRGAATLLGDAAHPMMPDQSQGACMAVEDAGALGMLFAAEYADVGVREKLALYERVRKPRATQLQDASRRARTDINERIGWSSASDRSGKLTIEEVCGYDMHAHVAEVVAAWREERAGRKTDG</sequence>
<keyword evidence="8" id="KW-1185">Reference proteome</keyword>
<dbReference type="Gene3D" id="3.50.50.60">
    <property type="entry name" value="FAD/NAD(P)-binding domain"/>
    <property type="match status" value="1"/>
</dbReference>
<keyword evidence="3" id="KW-0274">FAD</keyword>
<dbReference type="InterPro" id="IPR036188">
    <property type="entry name" value="FAD/NAD-bd_sf"/>
</dbReference>
<protein>
    <submittedName>
        <fullName evidence="7">Aromatic-ring hydroxylase-like protein</fullName>
    </submittedName>
</protein>
<proteinExistence type="inferred from homology"/>
<dbReference type="STRING" id="1081104.A0A167QL00"/>
<dbReference type="OrthoDB" id="9993796at2759"/>
<evidence type="ECO:0000256" key="2">
    <source>
        <dbReference type="ARBA" id="ARBA00022630"/>
    </source>
</evidence>
<comment type="caution">
    <text evidence="7">The sequence shown here is derived from an EMBL/GenBank/DDBJ whole genome shotgun (WGS) entry which is preliminary data.</text>
</comment>
<organism evidence="7 8">
    <name type="scientific">Cordyceps fumosorosea (strain ARSEF 2679)</name>
    <name type="common">Isaria fumosorosea</name>
    <dbReference type="NCBI Taxonomy" id="1081104"/>
    <lineage>
        <taxon>Eukaryota</taxon>
        <taxon>Fungi</taxon>
        <taxon>Dikarya</taxon>
        <taxon>Ascomycota</taxon>
        <taxon>Pezizomycotina</taxon>
        <taxon>Sordariomycetes</taxon>
        <taxon>Hypocreomycetidae</taxon>
        <taxon>Hypocreales</taxon>
        <taxon>Cordycipitaceae</taxon>
        <taxon>Cordyceps</taxon>
    </lineage>
</organism>
<keyword evidence="5" id="KW-0503">Monooxygenase</keyword>
<evidence type="ECO:0000313" key="8">
    <source>
        <dbReference type="Proteomes" id="UP000076744"/>
    </source>
</evidence>
<evidence type="ECO:0000256" key="1">
    <source>
        <dbReference type="ARBA" id="ARBA00007992"/>
    </source>
</evidence>
<reference evidence="7 8" key="1">
    <citation type="journal article" date="2016" name="Genome Biol. Evol.">
        <title>Divergent and convergent evolution of fungal pathogenicity.</title>
        <authorList>
            <person name="Shang Y."/>
            <person name="Xiao G."/>
            <person name="Zheng P."/>
            <person name="Cen K."/>
            <person name="Zhan S."/>
            <person name="Wang C."/>
        </authorList>
    </citation>
    <scope>NUCLEOTIDE SEQUENCE [LARGE SCALE GENOMIC DNA]</scope>
    <source>
        <strain evidence="7 8">ARSEF 2679</strain>
    </source>
</reference>
<dbReference type="AlphaFoldDB" id="A0A167QL00"/>
<name>A0A167QL00_CORFA</name>
<accession>A0A167QL00</accession>